<dbReference type="Proteomes" id="UP001300502">
    <property type="component" value="Unassembled WGS sequence"/>
</dbReference>
<dbReference type="GO" id="GO:0003682">
    <property type="term" value="F:chromatin binding"/>
    <property type="evidence" value="ECO:0007669"/>
    <property type="project" value="TreeGrafter"/>
</dbReference>
<gene>
    <name evidence="8" type="ORF">GAYE_SCF08G3102</name>
</gene>
<reference evidence="8 9" key="1">
    <citation type="submission" date="2022-07" db="EMBL/GenBank/DDBJ databases">
        <title>Genome-wide signatures of adaptation to extreme environments.</title>
        <authorList>
            <person name="Cho C.H."/>
            <person name="Yoon H.S."/>
        </authorList>
    </citation>
    <scope>NUCLEOTIDE SEQUENCE [LARGE SCALE GENOMIC DNA]</scope>
    <source>
        <strain evidence="8 9">108.79 E11</strain>
    </source>
</reference>
<feature type="domain" description="SET" evidence="6">
    <location>
        <begin position="672"/>
        <end position="793"/>
    </location>
</feature>
<keyword evidence="3" id="KW-0949">S-adenosyl-L-methionine</keyword>
<evidence type="ECO:0000256" key="3">
    <source>
        <dbReference type="ARBA" id="ARBA00022691"/>
    </source>
</evidence>
<dbReference type="InterPro" id="IPR045318">
    <property type="entry name" value="EZH1/2-like"/>
</dbReference>
<dbReference type="GO" id="GO:0005634">
    <property type="term" value="C:nucleus"/>
    <property type="evidence" value="ECO:0007669"/>
    <property type="project" value="TreeGrafter"/>
</dbReference>
<organism evidence="8 9">
    <name type="scientific">Galdieria yellowstonensis</name>
    <dbReference type="NCBI Taxonomy" id="3028027"/>
    <lineage>
        <taxon>Eukaryota</taxon>
        <taxon>Rhodophyta</taxon>
        <taxon>Bangiophyceae</taxon>
        <taxon>Galdieriales</taxon>
        <taxon>Galdieriaceae</taxon>
        <taxon>Galdieria</taxon>
    </lineage>
</organism>
<keyword evidence="4" id="KW-0805">Transcription regulation</keyword>
<keyword evidence="5" id="KW-0804">Transcription</keyword>
<proteinExistence type="predicted"/>
<dbReference type="Gene3D" id="2.170.270.10">
    <property type="entry name" value="SET domain"/>
    <property type="match status" value="1"/>
</dbReference>
<dbReference type="EMBL" id="JANCYU010000028">
    <property type="protein sequence ID" value="KAK4525196.1"/>
    <property type="molecule type" value="Genomic_DNA"/>
</dbReference>
<protein>
    <submittedName>
        <fullName evidence="8">Uncharacterized protein</fullName>
    </submittedName>
</protein>
<dbReference type="Pfam" id="PF00856">
    <property type="entry name" value="SET"/>
    <property type="match status" value="1"/>
</dbReference>
<evidence type="ECO:0000313" key="9">
    <source>
        <dbReference type="Proteomes" id="UP001300502"/>
    </source>
</evidence>
<dbReference type="AlphaFoldDB" id="A0AAV9ID29"/>
<dbReference type="PROSITE" id="PS50280">
    <property type="entry name" value="SET"/>
    <property type="match status" value="1"/>
</dbReference>
<dbReference type="SMART" id="SM01114">
    <property type="entry name" value="CXC"/>
    <property type="match status" value="1"/>
</dbReference>
<feature type="domain" description="CXC" evidence="7">
    <location>
        <begin position="550"/>
        <end position="665"/>
    </location>
</feature>
<comment type="caution">
    <text evidence="8">The sequence shown here is derived from an EMBL/GenBank/DDBJ whole genome shotgun (WGS) entry which is preliminary data.</text>
</comment>
<dbReference type="PANTHER" id="PTHR45747:SF4">
    <property type="entry name" value="HISTONE-LYSINE N-METHYLTRANSFERASE E(Z)"/>
    <property type="match status" value="1"/>
</dbReference>
<evidence type="ECO:0000256" key="2">
    <source>
        <dbReference type="ARBA" id="ARBA00022679"/>
    </source>
</evidence>
<dbReference type="InterPro" id="IPR033467">
    <property type="entry name" value="Tesmin/TSO1-like_CXC"/>
</dbReference>
<evidence type="ECO:0000256" key="5">
    <source>
        <dbReference type="ARBA" id="ARBA00023163"/>
    </source>
</evidence>
<name>A0AAV9ID29_9RHOD</name>
<evidence type="ECO:0000256" key="1">
    <source>
        <dbReference type="ARBA" id="ARBA00022603"/>
    </source>
</evidence>
<dbReference type="PANTHER" id="PTHR45747">
    <property type="entry name" value="HISTONE-LYSINE N-METHYLTRANSFERASE E(Z)"/>
    <property type="match status" value="1"/>
</dbReference>
<dbReference type="InterPro" id="IPR046341">
    <property type="entry name" value="SET_dom_sf"/>
</dbReference>
<evidence type="ECO:0000313" key="8">
    <source>
        <dbReference type="EMBL" id="KAK4525196.1"/>
    </source>
</evidence>
<keyword evidence="9" id="KW-1185">Reference proteome</keyword>
<dbReference type="GO" id="GO:0046976">
    <property type="term" value="F:histone H3K27 methyltransferase activity"/>
    <property type="evidence" value="ECO:0007669"/>
    <property type="project" value="TreeGrafter"/>
</dbReference>
<keyword evidence="2" id="KW-0808">Transferase</keyword>
<dbReference type="GO" id="GO:0031507">
    <property type="term" value="P:heterochromatin formation"/>
    <property type="evidence" value="ECO:0007669"/>
    <property type="project" value="TreeGrafter"/>
</dbReference>
<dbReference type="InterPro" id="IPR026489">
    <property type="entry name" value="CXC_dom"/>
</dbReference>
<dbReference type="GO" id="GO:0032259">
    <property type="term" value="P:methylation"/>
    <property type="evidence" value="ECO:0007669"/>
    <property type="project" value="UniProtKB-KW"/>
</dbReference>
<dbReference type="InterPro" id="IPR001214">
    <property type="entry name" value="SET_dom"/>
</dbReference>
<sequence length="798" mass="91976">MSQGSKDSLSQDKNLLTSQKPLNVLEKVLQRKLLARELSEEQRARFERWSPLCGFVITVWHEIHKLSPNDAKLEEANVLRVLYQSSFIIADSIKYNSSAKLESEGHAAFNSLRGLGKEIPGETVKKIECSLKEVYENLLATEREIRAEALWEFLSSAAKTLLESLGEQKLRLDYLWDRREALEKEGVSEADLLFYEILKRRIRRIRELVQYNRKTIPQRQDSFTRHELVVPVFWQGQRIKVAFDGRFSKIHTPKDKLVFVTRMSNVQRLPSEYFTWVPLRSNYRVTHADLKNEPIVLPLIDEQVQEDIYKKLKKSESPMIHSELYPENSKGQEEGTSLSTKLFDICNKLVSYILKADSNNESEPVSSYSTVCPETYLPRKAASSNEAESIFEESYIQKICSRLCNESDGAMPALDKLSLDSDDFEQMQSLGNVLRKWFCRKCYTYACGEHLPLEVPIPERIFSLSYEKDRTSVLCPPCGSSCFDSQEISSQNSLCDHMWTNEDVYSFQSFWRVFGSNWCDFATIFFGRHTCYECAFFAESTNVARRKATRKNGQRKKNQSKRNPIVAVMNHIHCCHEGEECSSDNCSCKKSNLYCEKYCPCQILTQGNCARKAVYCTCRKGKCLNGQCPCFTEKRECDPDTCLCFANCRNPSKQKDNEFTCKNIGIRRKAHKRLVIAPSDTHKGGWGLFTLEPIEKFEFVCEYKGELVSLEELGRREKSYERAQMTFLFSRETGEVHIDATRKGGKSRFANEPEKNRPPNCFSQYMRTMGDLHVGIYAARNIQAGEEILFKYECGSEL</sequence>
<evidence type="ECO:0000259" key="7">
    <source>
        <dbReference type="PROSITE" id="PS51633"/>
    </source>
</evidence>
<keyword evidence="1" id="KW-0489">Methyltransferase</keyword>
<dbReference type="SUPFAM" id="SSF82199">
    <property type="entry name" value="SET domain"/>
    <property type="match status" value="1"/>
</dbReference>
<dbReference type="SMART" id="SM00317">
    <property type="entry name" value="SET"/>
    <property type="match status" value="1"/>
</dbReference>
<dbReference type="PROSITE" id="PS51633">
    <property type="entry name" value="CXC"/>
    <property type="match status" value="1"/>
</dbReference>
<evidence type="ECO:0000256" key="4">
    <source>
        <dbReference type="ARBA" id="ARBA00023015"/>
    </source>
</evidence>
<evidence type="ECO:0000259" key="6">
    <source>
        <dbReference type="PROSITE" id="PS50280"/>
    </source>
</evidence>
<accession>A0AAV9ID29</accession>